<dbReference type="Proteomes" id="UP000028725">
    <property type="component" value="Unassembled WGS sequence"/>
</dbReference>
<dbReference type="AlphaFoldDB" id="A0A085W720"/>
<protein>
    <submittedName>
        <fullName evidence="1">Uncharacterized protein</fullName>
    </submittedName>
</protein>
<dbReference type="STRING" id="394096.DB31_2601"/>
<dbReference type="OrthoDB" id="5380019at2"/>
<organism evidence="1 2">
    <name type="scientific">Hyalangium minutum</name>
    <dbReference type="NCBI Taxonomy" id="394096"/>
    <lineage>
        <taxon>Bacteria</taxon>
        <taxon>Pseudomonadati</taxon>
        <taxon>Myxococcota</taxon>
        <taxon>Myxococcia</taxon>
        <taxon>Myxococcales</taxon>
        <taxon>Cystobacterineae</taxon>
        <taxon>Archangiaceae</taxon>
        <taxon>Hyalangium</taxon>
    </lineage>
</organism>
<evidence type="ECO:0000313" key="2">
    <source>
        <dbReference type="Proteomes" id="UP000028725"/>
    </source>
</evidence>
<name>A0A085W720_9BACT</name>
<dbReference type="RefSeq" id="WP_044195774.1">
    <property type="nucleotide sequence ID" value="NZ_JMCB01000017.1"/>
</dbReference>
<dbReference type="EMBL" id="JMCB01000017">
    <property type="protein sequence ID" value="KFE63483.1"/>
    <property type="molecule type" value="Genomic_DNA"/>
</dbReference>
<keyword evidence="2" id="KW-1185">Reference proteome</keyword>
<dbReference type="PATRIC" id="fig|394096.3.peg.6933"/>
<proteinExistence type="predicted"/>
<sequence length="275" mass="30523">MIVHALLAALALTTGQTPNATSSRGTVVPTLPFPTGEVQTLNLIEWNSQQLPRIYERSDQLPLTDEEVAKLSKAGFSSAQLVKMIEERRCACDASADGLIRLKQAGVHADVLSAISLHSLPPNRALNLLVTLDFTGESRGAREAFLYFFVEDGDVTRVLSLNIPELLSNQNAHDTMVDRSDILRARTVRRIQLPGSVPLKTYGPHRVMVAASAKPTLTHPSELTAQERAKAQLYTFEYPRSSLQSLCRLTAGYRQDAVLGYKWRFEGSRFECEWN</sequence>
<evidence type="ECO:0000313" key="1">
    <source>
        <dbReference type="EMBL" id="KFE63483.1"/>
    </source>
</evidence>
<gene>
    <name evidence="1" type="ORF">DB31_2601</name>
</gene>
<reference evidence="1 2" key="1">
    <citation type="submission" date="2014-04" db="EMBL/GenBank/DDBJ databases">
        <title>Genome assembly of Hyalangium minutum DSM 14724.</title>
        <authorList>
            <person name="Sharma G."/>
            <person name="Subramanian S."/>
        </authorList>
    </citation>
    <scope>NUCLEOTIDE SEQUENCE [LARGE SCALE GENOMIC DNA]</scope>
    <source>
        <strain evidence="1 2">DSM 14724</strain>
    </source>
</reference>
<accession>A0A085W720</accession>
<comment type="caution">
    <text evidence="1">The sequence shown here is derived from an EMBL/GenBank/DDBJ whole genome shotgun (WGS) entry which is preliminary data.</text>
</comment>